<dbReference type="Gene3D" id="1.10.1130.10">
    <property type="entry name" value="Flavocytochrome C3, Chain A"/>
    <property type="match status" value="1"/>
</dbReference>
<gene>
    <name evidence="2" type="ORF">HZA61_03650</name>
</gene>
<proteinExistence type="predicted"/>
<dbReference type="Proteomes" id="UP000696931">
    <property type="component" value="Unassembled WGS sequence"/>
</dbReference>
<dbReference type="SUPFAM" id="SSF48695">
    <property type="entry name" value="Multiheme cytochromes"/>
    <property type="match status" value="1"/>
</dbReference>
<feature type="signal peptide" evidence="1">
    <location>
        <begin position="1"/>
        <end position="24"/>
    </location>
</feature>
<dbReference type="InterPro" id="IPR036280">
    <property type="entry name" value="Multihaem_cyt_sf"/>
</dbReference>
<feature type="chain" id="PRO_5036727480" description="Cytochrome c" evidence="1">
    <location>
        <begin position="25"/>
        <end position="118"/>
    </location>
</feature>
<evidence type="ECO:0000313" key="2">
    <source>
        <dbReference type="EMBL" id="MBI5168563.1"/>
    </source>
</evidence>
<evidence type="ECO:0008006" key="4">
    <source>
        <dbReference type="Google" id="ProtNLM"/>
    </source>
</evidence>
<sequence length="118" mass="12810">MKTMRITLSLLALAAFAAASTAVASEKIGRDTGKDCVACHDKPGSKLLTDRGKYFEAMHTLDGYDQVKASFGQCTSCHVRKPGSKKLTKKGQQMASMVKDMAALREWLQQNHPAPPAK</sequence>
<dbReference type="AlphaFoldDB" id="A0A933SDQ7"/>
<evidence type="ECO:0000256" key="1">
    <source>
        <dbReference type="SAM" id="SignalP"/>
    </source>
</evidence>
<comment type="caution">
    <text evidence="2">The sequence shown here is derived from an EMBL/GenBank/DDBJ whole genome shotgun (WGS) entry which is preliminary data.</text>
</comment>
<accession>A0A933SDQ7</accession>
<reference evidence="2" key="1">
    <citation type="submission" date="2020-07" db="EMBL/GenBank/DDBJ databases">
        <title>Huge and variable diversity of episymbiotic CPR bacteria and DPANN archaea in groundwater ecosystems.</title>
        <authorList>
            <person name="He C.Y."/>
            <person name="Keren R."/>
            <person name="Whittaker M."/>
            <person name="Farag I.F."/>
            <person name="Doudna J."/>
            <person name="Cate J.H.D."/>
            <person name="Banfield J.F."/>
        </authorList>
    </citation>
    <scope>NUCLEOTIDE SEQUENCE</scope>
    <source>
        <strain evidence="2">NC_groundwater_1813_Pr3_B-0.1um_71_17</strain>
    </source>
</reference>
<protein>
    <recommendedName>
        <fullName evidence="4">Cytochrome c</fullName>
    </recommendedName>
</protein>
<name>A0A933SDQ7_UNCEI</name>
<evidence type="ECO:0000313" key="3">
    <source>
        <dbReference type="Proteomes" id="UP000696931"/>
    </source>
</evidence>
<keyword evidence="1" id="KW-0732">Signal</keyword>
<dbReference type="EMBL" id="JACRIW010000031">
    <property type="protein sequence ID" value="MBI5168563.1"/>
    <property type="molecule type" value="Genomic_DNA"/>
</dbReference>
<organism evidence="2 3">
    <name type="scientific">Eiseniibacteriota bacterium</name>
    <dbReference type="NCBI Taxonomy" id="2212470"/>
    <lineage>
        <taxon>Bacteria</taxon>
        <taxon>Candidatus Eiseniibacteriota</taxon>
    </lineage>
</organism>